<gene>
    <name evidence="2" type="ORF">SCF082_LOCUS45581</name>
</gene>
<proteinExistence type="predicted"/>
<dbReference type="PROSITE" id="PS00141">
    <property type="entry name" value="ASP_PROTEASE"/>
    <property type="match status" value="1"/>
</dbReference>
<keyword evidence="3" id="KW-1185">Reference proteome</keyword>
<dbReference type="SUPFAM" id="SSF47473">
    <property type="entry name" value="EF-hand"/>
    <property type="match status" value="2"/>
</dbReference>
<evidence type="ECO:0000313" key="3">
    <source>
        <dbReference type="Proteomes" id="UP001642464"/>
    </source>
</evidence>
<dbReference type="InterPro" id="IPR011992">
    <property type="entry name" value="EF-hand-dom_pair"/>
</dbReference>
<comment type="caution">
    <text evidence="2">The sequence shown here is derived from an EMBL/GenBank/DDBJ whole genome shotgun (WGS) entry which is preliminary data.</text>
</comment>
<dbReference type="Gene3D" id="1.10.238.10">
    <property type="entry name" value="EF-hand"/>
    <property type="match status" value="1"/>
</dbReference>
<name>A0ABP0RAA5_9DINO</name>
<evidence type="ECO:0000313" key="2">
    <source>
        <dbReference type="EMBL" id="CAK9097149.1"/>
    </source>
</evidence>
<sequence>MSSSSRSSIEVQGRPAQERLKSFLEDCWGSTLQAWLSAFDVDNVQRIQKIEFIEIMRRQGYSGNLQQLFHELEDDSGELSMHSIDPVQAELWTRFREWCRSTFRSVEDLLTRFGNSNEERMKNRQTIKARSAPLTGVHFRKRMRELGWDLGDEDLLFSALDADRSGVLKREHFRWLDAEFRRIQRKIDAKSHAIHSLRKQQEKDAHQETLELFKQALVKKYGNLVRAWRNGLSNNDLLILPKTQFLKACSILGWAHEARELYKMLDKEQSGIASLEELDPSIAEHLAKFKKFLESKFGSALQAFDALFDTTNSGGKVSFGQFGEALRECGWSGRIKMTFNSLDRQGRKSLEESDFRMLDKWSPSPYFMVEANTLAKEEVGIGPGAVVSKIDPAKLKSKGGCEAILAALGMQWGRFLNEDRYVKFERALFLTTQKPDESNDSFIARHEACFEEILQKDKGVTLEEIRAYVMIRHSQLTSEEKKKIIIDNKGVLTYEATREAMRLLGSRFFQDLQGGSTRKLKTYDVHTVDETEPVMVTTEETFDEEHTEMATMAEDFTEMTPEELPEDLPEEIQESLSHTFPVKPASCPPDIHLSLEEDFDEAILDTGASRTIIGSDRELSGEEDVTLSRETHEPMNYTYVVPPGVSNLQEWGKLTFQTGKYKGHLFSEIFEKETWYVQMILSNTRLKSVDMLSFQNFCKARKKKLAQNMIQGPILPKTHARRHAAMSSGPIPDHQHQGQAKGSESEWSHVEVEPTLNPKEKQKRGYAQTKSSQPMAVEGDEQKINELQTQIAILQRELAKQQSSADQPDTP</sequence>
<feature type="compositionally biased region" description="Basic and acidic residues" evidence="1">
    <location>
        <begin position="743"/>
        <end position="752"/>
    </location>
</feature>
<organism evidence="2 3">
    <name type="scientific">Durusdinium trenchii</name>
    <dbReference type="NCBI Taxonomy" id="1381693"/>
    <lineage>
        <taxon>Eukaryota</taxon>
        <taxon>Sar</taxon>
        <taxon>Alveolata</taxon>
        <taxon>Dinophyceae</taxon>
        <taxon>Suessiales</taxon>
        <taxon>Symbiodiniaceae</taxon>
        <taxon>Durusdinium</taxon>
    </lineage>
</organism>
<accession>A0ABP0RAA5</accession>
<feature type="region of interest" description="Disordered" evidence="1">
    <location>
        <begin position="718"/>
        <end position="784"/>
    </location>
</feature>
<reference evidence="2 3" key="1">
    <citation type="submission" date="2024-02" db="EMBL/GenBank/DDBJ databases">
        <authorList>
            <person name="Chen Y."/>
            <person name="Shah S."/>
            <person name="Dougan E. K."/>
            <person name="Thang M."/>
            <person name="Chan C."/>
        </authorList>
    </citation>
    <scope>NUCLEOTIDE SEQUENCE [LARGE SCALE GENOMIC DNA]</scope>
</reference>
<dbReference type="EMBL" id="CAXAMM010041073">
    <property type="protein sequence ID" value="CAK9097149.1"/>
    <property type="molecule type" value="Genomic_DNA"/>
</dbReference>
<dbReference type="InterPro" id="IPR001969">
    <property type="entry name" value="Aspartic_peptidase_AS"/>
</dbReference>
<protein>
    <submittedName>
        <fullName evidence="2">Exportin-T (Exportin(tRNA)) (tRNA exportin)</fullName>
    </submittedName>
</protein>
<dbReference type="Proteomes" id="UP001642464">
    <property type="component" value="Unassembled WGS sequence"/>
</dbReference>
<evidence type="ECO:0000256" key="1">
    <source>
        <dbReference type="SAM" id="MobiDB-lite"/>
    </source>
</evidence>